<evidence type="ECO:0000313" key="3">
    <source>
        <dbReference type="Proteomes" id="UP001206925"/>
    </source>
</evidence>
<name>A0AAD5GMW6_AMBAR</name>
<accession>A0AAD5GMW6</accession>
<reference evidence="2" key="1">
    <citation type="submission" date="2022-06" db="EMBL/GenBank/DDBJ databases">
        <title>Uncovering the hologenomic basis of an extraordinary plant invasion.</title>
        <authorList>
            <person name="Bieker V.C."/>
            <person name="Martin M.D."/>
            <person name="Gilbert T."/>
            <person name="Hodgins K."/>
            <person name="Battlay P."/>
            <person name="Petersen B."/>
            <person name="Wilson J."/>
        </authorList>
    </citation>
    <scope>NUCLEOTIDE SEQUENCE</scope>
    <source>
        <strain evidence="2">AA19_3_7</strain>
        <tissue evidence="2">Leaf</tissue>
    </source>
</reference>
<keyword evidence="3" id="KW-1185">Reference proteome</keyword>
<proteinExistence type="predicted"/>
<evidence type="ECO:0000313" key="2">
    <source>
        <dbReference type="EMBL" id="KAI7746844.1"/>
    </source>
</evidence>
<dbReference type="AlphaFoldDB" id="A0AAD5GMW6"/>
<dbReference type="Proteomes" id="UP001206925">
    <property type="component" value="Unassembled WGS sequence"/>
</dbReference>
<comment type="caution">
    <text evidence="2">The sequence shown here is derived from an EMBL/GenBank/DDBJ whole genome shotgun (WGS) entry which is preliminary data.</text>
</comment>
<organism evidence="2 3">
    <name type="scientific">Ambrosia artemisiifolia</name>
    <name type="common">Common ragweed</name>
    <dbReference type="NCBI Taxonomy" id="4212"/>
    <lineage>
        <taxon>Eukaryota</taxon>
        <taxon>Viridiplantae</taxon>
        <taxon>Streptophyta</taxon>
        <taxon>Embryophyta</taxon>
        <taxon>Tracheophyta</taxon>
        <taxon>Spermatophyta</taxon>
        <taxon>Magnoliopsida</taxon>
        <taxon>eudicotyledons</taxon>
        <taxon>Gunneridae</taxon>
        <taxon>Pentapetalae</taxon>
        <taxon>asterids</taxon>
        <taxon>campanulids</taxon>
        <taxon>Asterales</taxon>
        <taxon>Asteraceae</taxon>
        <taxon>Asteroideae</taxon>
        <taxon>Heliantheae alliance</taxon>
        <taxon>Heliantheae</taxon>
        <taxon>Ambrosia</taxon>
    </lineage>
</organism>
<sequence>MARQRRTYFHHHHHSRQNQNSHHNHVANTDHHHSHPMLVDDNCSGKSHGGNWLYWPSPQSPNTVPLPPIGAPHPPSSRPVIFYDCTLSKQTSSDKRQVNLCHLFDGFTDVWIGRPSKIVDGVTEESRPQECRLSDKTYAAQIFANIDCQNADSTVKPKMVTTVPTRLVSSEVCVYYLEYEINDGHDACIQCSTPYDVSLTKAGVAEKEPVARNTMAGHLSNSQV</sequence>
<gene>
    <name evidence="2" type="ORF">M8C21_001497</name>
</gene>
<feature type="compositionally biased region" description="Basic residues" evidence="1">
    <location>
        <begin position="1"/>
        <end position="16"/>
    </location>
</feature>
<dbReference type="EMBL" id="JAMZMK010006885">
    <property type="protein sequence ID" value="KAI7746844.1"/>
    <property type="molecule type" value="Genomic_DNA"/>
</dbReference>
<protein>
    <submittedName>
        <fullName evidence="2">Uncharacterized protein</fullName>
    </submittedName>
</protein>
<feature type="region of interest" description="Disordered" evidence="1">
    <location>
        <begin position="1"/>
        <end position="42"/>
    </location>
</feature>
<evidence type="ECO:0000256" key="1">
    <source>
        <dbReference type="SAM" id="MobiDB-lite"/>
    </source>
</evidence>